<dbReference type="Proteomes" id="UP000294530">
    <property type="component" value="Unassembled WGS sequence"/>
</dbReference>
<evidence type="ECO:0000313" key="1">
    <source>
        <dbReference type="EMBL" id="TDH66185.1"/>
    </source>
</evidence>
<name>A0A976FG91_BRELC</name>
<gene>
    <name evidence="1" type="ORF">CCR75_004907</name>
</gene>
<comment type="caution">
    <text evidence="1">The sequence shown here is derived from an EMBL/GenBank/DDBJ whole genome shotgun (WGS) entry which is preliminary data.</text>
</comment>
<dbReference type="AlphaFoldDB" id="A0A976FG91"/>
<dbReference type="GeneID" id="94348664"/>
<evidence type="ECO:0000313" key="2">
    <source>
        <dbReference type="Proteomes" id="UP000294530"/>
    </source>
</evidence>
<reference evidence="1 2" key="1">
    <citation type="journal article" date="2021" name="Genome Biol.">
        <title>AFLAP: assembly-free linkage analysis pipeline using k-mers from genome sequencing data.</title>
        <authorList>
            <person name="Fletcher K."/>
            <person name="Zhang L."/>
            <person name="Gil J."/>
            <person name="Han R."/>
            <person name="Cavanaugh K."/>
            <person name="Michelmore R."/>
        </authorList>
    </citation>
    <scope>NUCLEOTIDE SEQUENCE [LARGE SCALE GENOMIC DNA]</scope>
    <source>
        <strain evidence="1 2">SF5</strain>
    </source>
</reference>
<accession>A0A976FG91</accession>
<keyword evidence="2" id="KW-1185">Reference proteome</keyword>
<sequence length="120" mass="13882">MESQRLHQSAERNERHFAALEQTPKELWSHRNAITEYQMVLEDNHYVLDRSYGGTRQAAAVCELLYGTEAPVADSTKYMEVVKRLTSVNGSLFGDCYVRYAIRPSGSNEIEYFTRARMLR</sequence>
<proteinExistence type="predicted"/>
<protein>
    <submittedName>
        <fullName evidence="1">Uncharacterized protein</fullName>
    </submittedName>
</protein>
<organism evidence="1 2">
    <name type="scientific">Bremia lactucae</name>
    <name type="common">Lettuce downy mildew</name>
    <dbReference type="NCBI Taxonomy" id="4779"/>
    <lineage>
        <taxon>Eukaryota</taxon>
        <taxon>Sar</taxon>
        <taxon>Stramenopiles</taxon>
        <taxon>Oomycota</taxon>
        <taxon>Peronosporomycetes</taxon>
        <taxon>Peronosporales</taxon>
        <taxon>Peronosporaceae</taxon>
        <taxon>Bremia</taxon>
    </lineage>
</organism>
<dbReference type="RefSeq" id="XP_067815684.1">
    <property type="nucleotide sequence ID" value="XM_067962993.1"/>
</dbReference>
<dbReference type="KEGG" id="blac:94348664"/>
<dbReference type="EMBL" id="SHOA02000008">
    <property type="protein sequence ID" value="TDH66185.1"/>
    <property type="molecule type" value="Genomic_DNA"/>
</dbReference>